<reference evidence="1" key="1">
    <citation type="submission" date="2024-09" db="EMBL/GenBank/DDBJ databases">
        <title>Black Yeasts Isolated from many extreme environments.</title>
        <authorList>
            <person name="Coleine C."/>
            <person name="Stajich J.E."/>
            <person name="Selbmann L."/>
        </authorList>
    </citation>
    <scope>NUCLEOTIDE SEQUENCE</scope>
    <source>
        <strain evidence="1">CCFEE 5737</strain>
    </source>
</reference>
<accession>A0ACC3CT66</accession>
<protein>
    <submittedName>
        <fullName evidence="1">Uncharacterized protein</fullName>
    </submittedName>
</protein>
<proteinExistence type="predicted"/>
<name>A0ACC3CT66_9PEZI</name>
<sequence>MFWQAQKAEDVGMAMMMVKPGWFVDVVDAARLHVAGLVDEGVQGERLYGFAHEFIWDDVLKVMREMEPEGTFLGDFGMERDGVEVRTRDRAEAVLKECFGTGWTSLKDSVTRNVESFTKRSVGGDAGWIGK</sequence>
<evidence type="ECO:0000313" key="2">
    <source>
        <dbReference type="Proteomes" id="UP001186974"/>
    </source>
</evidence>
<keyword evidence="2" id="KW-1185">Reference proteome</keyword>
<evidence type="ECO:0000313" key="1">
    <source>
        <dbReference type="EMBL" id="KAK3044432.1"/>
    </source>
</evidence>
<organism evidence="1 2">
    <name type="scientific">Coniosporium uncinatum</name>
    <dbReference type="NCBI Taxonomy" id="93489"/>
    <lineage>
        <taxon>Eukaryota</taxon>
        <taxon>Fungi</taxon>
        <taxon>Dikarya</taxon>
        <taxon>Ascomycota</taxon>
        <taxon>Pezizomycotina</taxon>
        <taxon>Dothideomycetes</taxon>
        <taxon>Dothideomycetes incertae sedis</taxon>
        <taxon>Coniosporium</taxon>
    </lineage>
</organism>
<gene>
    <name evidence="1" type="ORF">LTS18_001301</name>
</gene>
<dbReference type="Proteomes" id="UP001186974">
    <property type="component" value="Unassembled WGS sequence"/>
</dbReference>
<dbReference type="EMBL" id="JAWDJW010011947">
    <property type="protein sequence ID" value="KAK3044432.1"/>
    <property type="molecule type" value="Genomic_DNA"/>
</dbReference>
<comment type="caution">
    <text evidence="1">The sequence shown here is derived from an EMBL/GenBank/DDBJ whole genome shotgun (WGS) entry which is preliminary data.</text>
</comment>